<protein>
    <submittedName>
        <fullName evidence="1">Uncharacterized protein</fullName>
    </submittedName>
</protein>
<organism evidence="1">
    <name type="scientific">viral metagenome</name>
    <dbReference type="NCBI Taxonomy" id="1070528"/>
    <lineage>
        <taxon>unclassified sequences</taxon>
        <taxon>metagenomes</taxon>
        <taxon>organismal metagenomes</taxon>
    </lineage>
</organism>
<sequence>MNRGIILFQIYSGKPSPVCISMPQTASLTDLYQKVDSTLFSNKHSSFDGRKPEKNFYGLSSNKTKNIHCIFSRSEKINKFLTIPNSDRINIVDFMDSKPGFFEDYSQIPQLHNLYRIYVIDNDDYEKYKEPSVTDTIFKNVGKLTKCFG</sequence>
<reference evidence="1" key="1">
    <citation type="journal article" date="2020" name="Nature">
        <title>Giant virus diversity and host interactions through global metagenomics.</title>
        <authorList>
            <person name="Schulz F."/>
            <person name="Roux S."/>
            <person name="Paez-Espino D."/>
            <person name="Jungbluth S."/>
            <person name="Walsh D.A."/>
            <person name="Denef V.J."/>
            <person name="McMahon K.D."/>
            <person name="Konstantinidis K.T."/>
            <person name="Eloe-Fadrosh E.A."/>
            <person name="Kyrpides N.C."/>
            <person name="Woyke T."/>
        </authorList>
    </citation>
    <scope>NUCLEOTIDE SEQUENCE</scope>
    <source>
        <strain evidence="1">GVMAG-M-3300023184-165</strain>
    </source>
</reference>
<dbReference type="AlphaFoldDB" id="A0A6C0HPN3"/>
<proteinExistence type="predicted"/>
<accession>A0A6C0HPN3</accession>
<name>A0A6C0HPN3_9ZZZZ</name>
<evidence type="ECO:0000313" key="1">
    <source>
        <dbReference type="EMBL" id="QHT82622.1"/>
    </source>
</evidence>
<dbReference type="EMBL" id="MN740002">
    <property type="protein sequence ID" value="QHT82622.1"/>
    <property type="molecule type" value="Genomic_DNA"/>
</dbReference>